<comment type="caution">
    <text evidence="2">The sequence shown here is derived from an EMBL/GenBank/DDBJ whole genome shotgun (WGS) entry which is preliminary data.</text>
</comment>
<feature type="region of interest" description="Disordered" evidence="1">
    <location>
        <begin position="1"/>
        <end position="38"/>
    </location>
</feature>
<evidence type="ECO:0000256" key="1">
    <source>
        <dbReference type="SAM" id="MobiDB-lite"/>
    </source>
</evidence>
<reference evidence="2 3" key="1">
    <citation type="submission" date="2024-10" db="EMBL/GenBank/DDBJ databases">
        <title>The Natural Products Discovery Center: Release of the First 8490 Sequenced Strains for Exploring Actinobacteria Biosynthetic Diversity.</title>
        <authorList>
            <person name="Kalkreuter E."/>
            <person name="Kautsar S.A."/>
            <person name="Yang D."/>
            <person name="Bader C.D."/>
            <person name="Teijaro C.N."/>
            <person name="Fluegel L."/>
            <person name="Davis C.M."/>
            <person name="Simpson J.R."/>
            <person name="Lauterbach L."/>
            <person name="Steele A.D."/>
            <person name="Gui C."/>
            <person name="Meng S."/>
            <person name="Li G."/>
            <person name="Viehrig K."/>
            <person name="Ye F."/>
            <person name="Su P."/>
            <person name="Kiefer A.F."/>
            <person name="Nichols A."/>
            <person name="Cepeda A.J."/>
            <person name="Yan W."/>
            <person name="Fan B."/>
            <person name="Jiang Y."/>
            <person name="Adhikari A."/>
            <person name="Zheng C.-J."/>
            <person name="Schuster L."/>
            <person name="Cowan T.M."/>
            <person name="Smanski M.J."/>
            <person name="Chevrette M.G."/>
            <person name="De Carvalho L.P.S."/>
            <person name="Shen B."/>
        </authorList>
    </citation>
    <scope>NUCLEOTIDE SEQUENCE [LARGE SCALE GENOMIC DNA]</scope>
    <source>
        <strain evidence="2 3">NPDC053399</strain>
    </source>
</reference>
<name>A0ABW8C3E5_9ACTN</name>
<proteinExistence type="predicted"/>
<gene>
    <name evidence="2" type="ORF">ACIGXA_10560</name>
</gene>
<protein>
    <submittedName>
        <fullName evidence="2">Uncharacterized protein</fullName>
    </submittedName>
</protein>
<evidence type="ECO:0000313" key="3">
    <source>
        <dbReference type="Proteomes" id="UP001614394"/>
    </source>
</evidence>
<feature type="compositionally biased region" description="Low complexity" evidence="1">
    <location>
        <begin position="11"/>
        <end position="38"/>
    </location>
</feature>
<keyword evidence="3" id="KW-1185">Reference proteome</keyword>
<dbReference type="EMBL" id="JBITYG010000002">
    <property type="protein sequence ID" value="MFI9100960.1"/>
    <property type="molecule type" value="Genomic_DNA"/>
</dbReference>
<dbReference type="RefSeq" id="WP_399646808.1">
    <property type="nucleotide sequence ID" value="NZ_JBITYG010000002.1"/>
</dbReference>
<organism evidence="2 3">
    <name type="scientific">Streptomyces fildesensis</name>
    <dbReference type="NCBI Taxonomy" id="375757"/>
    <lineage>
        <taxon>Bacteria</taxon>
        <taxon>Bacillati</taxon>
        <taxon>Actinomycetota</taxon>
        <taxon>Actinomycetes</taxon>
        <taxon>Kitasatosporales</taxon>
        <taxon>Streptomycetaceae</taxon>
        <taxon>Streptomyces</taxon>
    </lineage>
</organism>
<evidence type="ECO:0000313" key="2">
    <source>
        <dbReference type="EMBL" id="MFI9100960.1"/>
    </source>
</evidence>
<sequence>MVINSPTARSPVAQPPVTVTVTPTEAPPTSAGPSPSTAAATVTKNDIRMPDRFNLLLSDDPIKLYEGYGGDLSYYSSSGLASKQGKLVRLEAGHAGSRQECEADTRFTDTVENAKLIKGSKICILSSDHVGLVTIRAAPETRDGSHFVTFDIIVWP</sequence>
<accession>A0ABW8C3E5</accession>
<dbReference type="Proteomes" id="UP001614394">
    <property type="component" value="Unassembled WGS sequence"/>
</dbReference>